<feature type="signal peptide" evidence="2">
    <location>
        <begin position="1"/>
        <end position="24"/>
    </location>
</feature>
<sequence length="480" mass="53421">MPLLRSALFAILLGYVLLFDLCKGQQSSNRNFVPDDLWKQVDTDCSFQLQNLATCLPASVSRSVRNDVATSYAQCFRGVFNSYFECSQTTNAANSDPIPTSAVNPTNATANATCSYPQPEKILYSACLYDAQEIQRSQCCLGDSSGCDQQSLNLLTCEYQAAQQYVRCTNINGANVTDCVVQNAEKATWLPKQFLIYSGANKCPRAKKVLTYLAISNLIALISATLSNTTVLKHLIGRKQMFEHTEIKLNFLSLFISIGVHVSIPFIIGVILQKQGYTVNWLQQVLIWTVRPRVAPIIALLGFFHASWMETAINEMVADLLFSVPAIIFAVFAAFFPNKTSNPAKPSEYHLYQAGGIMMLIPGVIIAMALGFSVLVKCAPLRAFKYPAQDLWRLLRNPIRKLRKKEPVPQREVHISNFKGWFVIFFGLGIILYLGSWLVWASFLEMAGDLYCPASLNAVATVLFVYPVILNLLRGLISLM</sequence>
<feature type="transmembrane region" description="Helical" evidence="1">
    <location>
        <begin position="356"/>
        <end position="376"/>
    </location>
</feature>
<feature type="transmembrane region" description="Helical" evidence="1">
    <location>
        <begin position="209"/>
        <end position="231"/>
    </location>
</feature>
<feature type="transmembrane region" description="Helical" evidence="1">
    <location>
        <begin position="455"/>
        <end position="473"/>
    </location>
</feature>
<protein>
    <submittedName>
        <fullName evidence="3">Uncharacterized protein</fullName>
    </submittedName>
</protein>
<feature type="transmembrane region" description="Helical" evidence="1">
    <location>
        <begin position="251"/>
        <end position="273"/>
    </location>
</feature>
<proteinExistence type="predicted"/>
<keyword evidence="2" id="KW-0732">Signal</keyword>
<feature type="transmembrane region" description="Helical" evidence="1">
    <location>
        <begin position="316"/>
        <end position="336"/>
    </location>
</feature>
<evidence type="ECO:0000256" key="2">
    <source>
        <dbReference type="SAM" id="SignalP"/>
    </source>
</evidence>
<accession>A0A8E2FCD7</accession>
<keyword evidence="1" id="KW-1133">Transmembrane helix</keyword>
<dbReference type="AlphaFoldDB" id="A0A8E2FCD7"/>
<feature type="chain" id="PRO_5034834201" evidence="2">
    <location>
        <begin position="25"/>
        <end position="480"/>
    </location>
</feature>
<evidence type="ECO:0000313" key="3">
    <source>
        <dbReference type="EMBL" id="OCL14363.1"/>
    </source>
</evidence>
<dbReference type="Proteomes" id="UP000250140">
    <property type="component" value="Unassembled WGS sequence"/>
</dbReference>
<feature type="transmembrane region" description="Helical" evidence="1">
    <location>
        <begin position="421"/>
        <end position="443"/>
    </location>
</feature>
<organism evidence="3 4">
    <name type="scientific">Glonium stellatum</name>
    <dbReference type="NCBI Taxonomy" id="574774"/>
    <lineage>
        <taxon>Eukaryota</taxon>
        <taxon>Fungi</taxon>
        <taxon>Dikarya</taxon>
        <taxon>Ascomycota</taxon>
        <taxon>Pezizomycotina</taxon>
        <taxon>Dothideomycetes</taxon>
        <taxon>Pleosporomycetidae</taxon>
        <taxon>Gloniales</taxon>
        <taxon>Gloniaceae</taxon>
        <taxon>Glonium</taxon>
    </lineage>
</organism>
<name>A0A8E2FCD7_9PEZI</name>
<evidence type="ECO:0000313" key="4">
    <source>
        <dbReference type="Proteomes" id="UP000250140"/>
    </source>
</evidence>
<gene>
    <name evidence="3" type="ORF">AOQ84DRAFT_384772</name>
</gene>
<keyword evidence="4" id="KW-1185">Reference proteome</keyword>
<evidence type="ECO:0000256" key="1">
    <source>
        <dbReference type="SAM" id="Phobius"/>
    </source>
</evidence>
<feature type="transmembrane region" description="Helical" evidence="1">
    <location>
        <begin position="285"/>
        <end position="304"/>
    </location>
</feature>
<keyword evidence="1" id="KW-0472">Membrane</keyword>
<dbReference type="EMBL" id="KV748582">
    <property type="protein sequence ID" value="OCL14363.1"/>
    <property type="molecule type" value="Genomic_DNA"/>
</dbReference>
<keyword evidence="1" id="KW-0812">Transmembrane</keyword>
<dbReference type="OrthoDB" id="3525430at2759"/>
<reference evidence="3 4" key="1">
    <citation type="journal article" date="2016" name="Nat. Commun.">
        <title>Ectomycorrhizal ecology is imprinted in the genome of the dominant symbiotic fungus Cenococcum geophilum.</title>
        <authorList>
            <consortium name="DOE Joint Genome Institute"/>
            <person name="Peter M."/>
            <person name="Kohler A."/>
            <person name="Ohm R.A."/>
            <person name="Kuo A."/>
            <person name="Krutzmann J."/>
            <person name="Morin E."/>
            <person name="Arend M."/>
            <person name="Barry K.W."/>
            <person name="Binder M."/>
            <person name="Choi C."/>
            <person name="Clum A."/>
            <person name="Copeland A."/>
            <person name="Grisel N."/>
            <person name="Haridas S."/>
            <person name="Kipfer T."/>
            <person name="LaButti K."/>
            <person name="Lindquist E."/>
            <person name="Lipzen A."/>
            <person name="Maire R."/>
            <person name="Meier B."/>
            <person name="Mihaltcheva S."/>
            <person name="Molinier V."/>
            <person name="Murat C."/>
            <person name="Poggeler S."/>
            <person name="Quandt C.A."/>
            <person name="Sperisen C."/>
            <person name="Tritt A."/>
            <person name="Tisserant E."/>
            <person name="Crous P.W."/>
            <person name="Henrissat B."/>
            <person name="Nehls U."/>
            <person name="Egli S."/>
            <person name="Spatafora J.W."/>
            <person name="Grigoriev I.V."/>
            <person name="Martin F.M."/>
        </authorList>
    </citation>
    <scope>NUCLEOTIDE SEQUENCE [LARGE SCALE GENOMIC DNA]</scope>
    <source>
        <strain evidence="3 4">CBS 207.34</strain>
    </source>
</reference>